<dbReference type="EMBL" id="KN832979">
    <property type="protein sequence ID" value="KIM87662.1"/>
    <property type="molecule type" value="Genomic_DNA"/>
</dbReference>
<name>A0A0C3CD94_PILCF</name>
<keyword evidence="2" id="KW-1185">Reference proteome</keyword>
<proteinExistence type="predicted"/>
<protein>
    <submittedName>
        <fullName evidence="1">Uncharacterized protein</fullName>
    </submittedName>
</protein>
<dbReference type="InParanoid" id="A0A0C3CD94"/>
<evidence type="ECO:0000313" key="1">
    <source>
        <dbReference type="EMBL" id="KIM87662.1"/>
    </source>
</evidence>
<organism evidence="1 2">
    <name type="scientific">Piloderma croceum (strain F 1598)</name>
    <dbReference type="NCBI Taxonomy" id="765440"/>
    <lineage>
        <taxon>Eukaryota</taxon>
        <taxon>Fungi</taxon>
        <taxon>Dikarya</taxon>
        <taxon>Basidiomycota</taxon>
        <taxon>Agaricomycotina</taxon>
        <taxon>Agaricomycetes</taxon>
        <taxon>Agaricomycetidae</taxon>
        <taxon>Atheliales</taxon>
        <taxon>Atheliaceae</taxon>
        <taxon>Piloderma</taxon>
    </lineage>
</organism>
<evidence type="ECO:0000313" key="2">
    <source>
        <dbReference type="Proteomes" id="UP000054166"/>
    </source>
</evidence>
<reference evidence="2" key="2">
    <citation type="submission" date="2015-01" db="EMBL/GenBank/DDBJ databases">
        <title>Evolutionary Origins and Diversification of the Mycorrhizal Mutualists.</title>
        <authorList>
            <consortium name="DOE Joint Genome Institute"/>
            <consortium name="Mycorrhizal Genomics Consortium"/>
            <person name="Kohler A."/>
            <person name="Kuo A."/>
            <person name="Nagy L.G."/>
            <person name="Floudas D."/>
            <person name="Copeland A."/>
            <person name="Barry K.W."/>
            <person name="Cichocki N."/>
            <person name="Veneault-Fourrey C."/>
            <person name="LaButti K."/>
            <person name="Lindquist E.A."/>
            <person name="Lipzen A."/>
            <person name="Lundell T."/>
            <person name="Morin E."/>
            <person name="Murat C."/>
            <person name="Riley R."/>
            <person name="Ohm R."/>
            <person name="Sun H."/>
            <person name="Tunlid A."/>
            <person name="Henrissat B."/>
            <person name="Grigoriev I.V."/>
            <person name="Hibbett D.S."/>
            <person name="Martin F."/>
        </authorList>
    </citation>
    <scope>NUCLEOTIDE SEQUENCE [LARGE SCALE GENOMIC DNA]</scope>
    <source>
        <strain evidence="2">F 1598</strain>
    </source>
</reference>
<sequence>MYTNLSLTHLHRTNNASPCSSHIILVLAPTHIVRHPVTLVPNACHLLHIRSTSSQTRSHSPRYPTLPAAALDAYLHLITQSQRHGTMNQIDPESHINVRVAIVDSFEPKQSLLQLDPRTQKRLSTDYDPKRETSEFVVDGVTSPSAYAAQLGVVFLELGDYLA</sequence>
<dbReference type="Proteomes" id="UP000054166">
    <property type="component" value="Unassembled WGS sequence"/>
</dbReference>
<reference evidence="1 2" key="1">
    <citation type="submission" date="2014-04" db="EMBL/GenBank/DDBJ databases">
        <authorList>
            <consortium name="DOE Joint Genome Institute"/>
            <person name="Kuo A."/>
            <person name="Tarkka M."/>
            <person name="Buscot F."/>
            <person name="Kohler A."/>
            <person name="Nagy L.G."/>
            <person name="Floudas D."/>
            <person name="Copeland A."/>
            <person name="Barry K.W."/>
            <person name="Cichocki N."/>
            <person name="Veneault-Fourrey C."/>
            <person name="LaButti K."/>
            <person name="Lindquist E.A."/>
            <person name="Lipzen A."/>
            <person name="Lundell T."/>
            <person name="Morin E."/>
            <person name="Murat C."/>
            <person name="Sun H."/>
            <person name="Tunlid A."/>
            <person name="Henrissat B."/>
            <person name="Grigoriev I.V."/>
            <person name="Hibbett D.S."/>
            <person name="Martin F."/>
            <person name="Nordberg H.P."/>
            <person name="Cantor M.N."/>
            <person name="Hua S.X."/>
        </authorList>
    </citation>
    <scope>NUCLEOTIDE SEQUENCE [LARGE SCALE GENOMIC DNA]</scope>
    <source>
        <strain evidence="1 2">F 1598</strain>
    </source>
</reference>
<dbReference type="AlphaFoldDB" id="A0A0C3CD94"/>
<accession>A0A0C3CD94</accession>
<gene>
    <name evidence="1" type="ORF">PILCRDRAFT_4079</name>
</gene>
<dbReference type="HOGENOM" id="CLU_1627708_0_0_1"/>